<accession>A1ZV97</accession>
<dbReference type="NCBIfam" id="TIGR01870">
    <property type="entry name" value="cas_TM1810_Csm2"/>
    <property type="match status" value="1"/>
</dbReference>
<sequence length="146" mass="16634">MSRQAIDLKTLAAGLHIVDVEALIYFAEDRAKAFKADRLKTNQLRNFYSAILQIRQAFEIQQEFTKDIKTMLVLLKPKLAFAAGRQQAVRRNFKPFMDAAIEGVLNAPDTVDKTKDSSETRTGKTIALENYFALIESVVAYHKFYE</sequence>
<dbReference type="RefSeq" id="WP_002702325.1">
    <property type="nucleotide sequence ID" value="NZ_AAWS01000044.1"/>
</dbReference>
<organism evidence="7 8">
    <name type="scientific">Microscilla marina ATCC 23134</name>
    <dbReference type="NCBI Taxonomy" id="313606"/>
    <lineage>
        <taxon>Bacteria</taxon>
        <taxon>Pseudomonadati</taxon>
        <taxon>Bacteroidota</taxon>
        <taxon>Cytophagia</taxon>
        <taxon>Cytophagales</taxon>
        <taxon>Microscillaceae</taxon>
        <taxon>Microscilla</taxon>
    </lineage>
</organism>
<evidence type="ECO:0000313" key="7">
    <source>
        <dbReference type="EMBL" id="EAY25753.1"/>
    </source>
</evidence>
<evidence type="ECO:0000256" key="4">
    <source>
        <dbReference type="ARBA" id="ARBA00022884"/>
    </source>
</evidence>
<dbReference type="Pfam" id="PF03750">
    <property type="entry name" value="Csm2_III-A"/>
    <property type="match status" value="1"/>
</dbReference>
<comment type="similarity">
    <text evidence="2">Belongs to the CRISPR-associated Csm2 family.</text>
</comment>
<keyword evidence="5" id="KW-0051">Antiviral defense</keyword>
<evidence type="ECO:0000313" key="8">
    <source>
        <dbReference type="Proteomes" id="UP000004095"/>
    </source>
</evidence>
<dbReference type="Proteomes" id="UP000004095">
    <property type="component" value="Unassembled WGS sequence"/>
</dbReference>
<proteinExistence type="inferred from homology"/>
<evidence type="ECO:0000256" key="6">
    <source>
        <dbReference type="ARBA" id="ARBA00031723"/>
    </source>
</evidence>
<comment type="function">
    <text evidence="1">This subunit may be involved in monitoring complementarity of crRNA and target RNA.</text>
</comment>
<dbReference type="OrthoDB" id="964629at2"/>
<evidence type="ECO:0000256" key="3">
    <source>
        <dbReference type="ARBA" id="ARBA00016118"/>
    </source>
</evidence>
<reference evidence="7 8" key="1">
    <citation type="submission" date="2007-01" db="EMBL/GenBank/DDBJ databases">
        <authorList>
            <person name="Haygood M."/>
            <person name="Podell S."/>
            <person name="Anderson C."/>
            <person name="Hopkinson B."/>
            <person name="Roe K."/>
            <person name="Barbeau K."/>
            <person name="Gaasterland T."/>
            <person name="Ferriera S."/>
            <person name="Johnson J."/>
            <person name="Kravitz S."/>
            <person name="Beeson K."/>
            <person name="Sutton G."/>
            <person name="Rogers Y.-H."/>
            <person name="Friedman R."/>
            <person name="Frazier M."/>
            <person name="Venter J.C."/>
        </authorList>
    </citation>
    <scope>NUCLEOTIDE SEQUENCE [LARGE SCALE GENOMIC DNA]</scope>
    <source>
        <strain evidence="7 8">ATCC 23134</strain>
    </source>
</reference>
<evidence type="ECO:0000256" key="5">
    <source>
        <dbReference type="ARBA" id="ARBA00023118"/>
    </source>
</evidence>
<name>A1ZV97_MICM2</name>
<gene>
    <name evidence="7" type="ORF">M23134_04927</name>
</gene>
<dbReference type="GO" id="GO:0003723">
    <property type="term" value="F:RNA binding"/>
    <property type="evidence" value="ECO:0007669"/>
    <property type="project" value="UniProtKB-KW"/>
</dbReference>
<dbReference type="AlphaFoldDB" id="A1ZV97"/>
<dbReference type="CDD" id="cd09647">
    <property type="entry name" value="Csm2_III-A"/>
    <property type="match status" value="1"/>
</dbReference>
<dbReference type="InterPro" id="IPR010149">
    <property type="entry name" value="CRISPR-assoc_prot_Csm2_III-A"/>
</dbReference>
<evidence type="ECO:0000256" key="1">
    <source>
        <dbReference type="ARBA" id="ARBA00003640"/>
    </source>
</evidence>
<evidence type="ECO:0000256" key="2">
    <source>
        <dbReference type="ARBA" id="ARBA00006896"/>
    </source>
</evidence>
<keyword evidence="8" id="KW-1185">Reference proteome</keyword>
<dbReference type="eggNOG" id="COG1421">
    <property type="taxonomic scope" value="Bacteria"/>
</dbReference>
<keyword evidence="4" id="KW-0694">RNA-binding</keyword>
<dbReference type="EMBL" id="AAWS01000044">
    <property type="protein sequence ID" value="EAY25753.1"/>
    <property type="molecule type" value="Genomic_DNA"/>
</dbReference>
<comment type="caution">
    <text evidence="7">The sequence shown here is derived from an EMBL/GenBank/DDBJ whole genome shotgun (WGS) entry which is preliminary data.</text>
</comment>
<protein>
    <recommendedName>
        <fullName evidence="3">CRISPR system Cms protein Csm2</fullName>
    </recommendedName>
    <alternativeName>
        <fullName evidence="6">CRISPR type III A-associated protein Csm2</fullName>
    </alternativeName>
</protein>
<dbReference type="GO" id="GO:0051607">
    <property type="term" value="P:defense response to virus"/>
    <property type="evidence" value="ECO:0007669"/>
    <property type="project" value="UniProtKB-KW"/>
</dbReference>